<dbReference type="Proteomes" id="UP000198211">
    <property type="component" value="Unassembled WGS sequence"/>
</dbReference>
<comment type="caution">
    <text evidence="1">The sequence shown here is derived from an EMBL/GenBank/DDBJ whole genome shotgun (WGS) entry which is preliminary data.</text>
</comment>
<protein>
    <submittedName>
        <fullName evidence="1">Uncharacterized protein</fullName>
    </submittedName>
</protein>
<evidence type="ECO:0000313" key="2">
    <source>
        <dbReference type="Proteomes" id="UP000198211"/>
    </source>
</evidence>
<organism evidence="1 2">
    <name type="scientific">Phytophthora megakarya</name>
    <dbReference type="NCBI Taxonomy" id="4795"/>
    <lineage>
        <taxon>Eukaryota</taxon>
        <taxon>Sar</taxon>
        <taxon>Stramenopiles</taxon>
        <taxon>Oomycota</taxon>
        <taxon>Peronosporomycetes</taxon>
        <taxon>Peronosporales</taxon>
        <taxon>Peronosporaceae</taxon>
        <taxon>Phytophthora</taxon>
    </lineage>
</organism>
<evidence type="ECO:0000313" key="1">
    <source>
        <dbReference type="EMBL" id="OWY97785.1"/>
    </source>
</evidence>
<dbReference type="EMBL" id="NBNE01010072">
    <property type="protein sequence ID" value="OWY97785.1"/>
    <property type="molecule type" value="Genomic_DNA"/>
</dbReference>
<name>A0A225UWE8_9STRA</name>
<dbReference type="AlphaFoldDB" id="A0A225UWE8"/>
<gene>
    <name evidence="1" type="ORF">PHMEG_00031599</name>
</gene>
<reference evidence="2" key="1">
    <citation type="submission" date="2017-03" db="EMBL/GenBank/DDBJ databases">
        <title>Phytopthora megakarya and P. palmivora, two closely related causual agents of cacao black pod achieved similar genome size and gene model numbers by different mechanisms.</title>
        <authorList>
            <person name="Ali S."/>
            <person name="Shao J."/>
            <person name="Larry D.J."/>
            <person name="Kronmiller B."/>
            <person name="Shen D."/>
            <person name="Strem M.D."/>
            <person name="Melnick R.L."/>
            <person name="Guiltinan M.J."/>
            <person name="Tyler B.M."/>
            <person name="Meinhardt L.W."/>
            <person name="Bailey B.A."/>
        </authorList>
    </citation>
    <scope>NUCLEOTIDE SEQUENCE [LARGE SCALE GENOMIC DNA]</scope>
    <source>
        <strain evidence="2">zdho120</strain>
    </source>
</reference>
<proteinExistence type="predicted"/>
<dbReference type="OrthoDB" id="126207at2759"/>
<sequence length="197" mass="22938">MEQRNQETYMRLSTFVESRHRRWRRLKPSDKGPQRSFKFLAFLYVCNVTSLATSADFHRATEKRVQQARLQRMAHEAANEVSVGPITAHHLDIVNARRPDAAAFHPRPENWIANETNYSSSVPQLSKQHAQGPQRFGYSGLECGFQLNLISFPYVEQLGYQITTCSRQEYTTTSRHMSYLNQISRMKNTKKKKTKKK</sequence>
<accession>A0A225UWE8</accession>
<keyword evidence="2" id="KW-1185">Reference proteome</keyword>